<dbReference type="InterPro" id="IPR000917">
    <property type="entry name" value="Sulfatase_N"/>
</dbReference>
<evidence type="ECO:0000256" key="1">
    <source>
        <dbReference type="ARBA" id="ARBA00008779"/>
    </source>
</evidence>
<organism evidence="6">
    <name type="scientific">marine metagenome</name>
    <dbReference type="NCBI Taxonomy" id="408172"/>
    <lineage>
        <taxon>unclassified sequences</taxon>
        <taxon>metagenomes</taxon>
        <taxon>ecological metagenomes</taxon>
    </lineage>
</organism>
<reference evidence="6" key="1">
    <citation type="submission" date="2018-05" db="EMBL/GenBank/DDBJ databases">
        <authorList>
            <person name="Lanie J.A."/>
            <person name="Ng W.-L."/>
            <person name="Kazmierczak K.M."/>
            <person name="Andrzejewski T.M."/>
            <person name="Davidsen T.M."/>
            <person name="Wayne K.J."/>
            <person name="Tettelin H."/>
            <person name="Glass J.I."/>
            <person name="Rusch D."/>
            <person name="Podicherti R."/>
            <person name="Tsui H.-C.T."/>
            <person name="Winkler M.E."/>
        </authorList>
    </citation>
    <scope>NUCLEOTIDE SEQUENCE</scope>
</reference>
<dbReference type="InterPro" id="IPR024607">
    <property type="entry name" value="Sulfatase_CS"/>
</dbReference>
<comment type="similarity">
    <text evidence="1">Belongs to the sulfatase family.</text>
</comment>
<name>A0A381ZFC1_9ZZZZ</name>
<dbReference type="PROSITE" id="PS00523">
    <property type="entry name" value="SULFATASE_1"/>
    <property type="match status" value="1"/>
</dbReference>
<gene>
    <name evidence="6" type="ORF">METZ01_LOCUS140678</name>
</gene>
<dbReference type="AlphaFoldDB" id="A0A381ZFC1"/>
<dbReference type="InterPro" id="IPR017850">
    <property type="entry name" value="Alkaline_phosphatase_core_sf"/>
</dbReference>
<dbReference type="InterPro" id="IPR050738">
    <property type="entry name" value="Sulfatase"/>
</dbReference>
<dbReference type="EMBL" id="UINC01021062">
    <property type="protein sequence ID" value="SVA87824.1"/>
    <property type="molecule type" value="Genomic_DNA"/>
</dbReference>
<dbReference type="PANTHER" id="PTHR42693:SF53">
    <property type="entry name" value="ENDO-4-O-SULFATASE"/>
    <property type="match status" value="1"/>
</dbReference>
<dbReference type="PROSITE" id="PS00149">
    <property type="entry name" value="SULFATASE_2"/>
    <property type="match status" value="1"/>
</dbReference>
<keyword evidence="4" id="KW-0106">Calcium</keyword>
<dbReference type="PANTHER" id="PTHR42693">
    <property type="entry name" value="ARYLSULFATASE FAMILY MEMBER"/>
    <property type="match status" value="1"/>
</dbReference>
<evidence type="ECO:0000256" key="3">
    <source>
        <dbReference type="ARBA" id="ARBA00022801"/>
    </source>
</evidence>
<keyword evidence="2" id="KW-0479">Metal-binding</keyword>
<evidence type="ECO:0000259" key="5">
    <source>
        <dbReference type="Pfam" id="PF00884"/>
    </source>
</evidence>
<keyword evidence="3" id="KW-0378">Hydrolase</keyword>
<dbReference type="GO" id="GO:0004065">
    <property type="term" value="F:arylsulfatase activity"/>
    <property type="evidence" value="ECO:0007669"/>
    <property type="project" value="TreeGrafter"/>
</dbReference>
<evidence type="ECO:0000256" key="4">
    <source>
        <dbReference type="ARBA" id="ARBA00022837"/>
    </source>
</evidence>
<sequence>MKIKRLLLVALAACFAAMSFVAAQAASTPNVIIIMADDQGYQDLGCFGSPKIKTPHIDRMAKEGMRFTDFYSGASVCTPSRASLLTGCYAKRVGGLGVLFPRDKRGLNPDEITIADLLKTKGYATACIGKWHLGHLKEFLPTSQGFDTYFGVPYSNDMTIDPTQPLANDVVLREGVTLENIKNRVKKNLVPLMRDTKIIEYPADQNTLTKRYTE</sequence>
<evidence type="ECO:0000256" key="2">
    <source>
        <dbReference type="ARBA" id="ARBA00022723"/>
    </source>
</evidence>
<feature type="non-terminal residue" evidence="6">
    <location>
        <position position="214"/>
    </location>
</feature>
<dbReference type="Gene3D" id="3.40.720.10">
    <property type="entry name" value="Alkaline Phosphatase, subunit A"/>
    <property type="match status" value="1"/>
</dbReference>
<proteinExistence type="inferred from homology"/>
<dbReference type="Pfam" id="PF00884">
    <property type="entry name" value="Sulfatase"/>
    <property type="match status" value="1"/>
</dbReference>
<evidence type="ECO:0000313" key="6">
    <source>
        <dbReference type="EMBL" id="SVA87824.1"/>
    </source>
</evidence>
<accession>A0A381ZFC1</accession>
<protein>
    <recommendedName>
        <fullName evidence="5">Sulfatase N-terminal domain-containing protein</fullName>
    </recommendedName>
</protein>
<dbReference type="SUPFAM" id="SSF53649">
    <property type="entry name" value="Alkaline phosphatase-like"/>
    <property type="match status" value="1"/>
</dbReference>
<feature type="domain" description="Sulfatase N-terminal" evidence="5">
    <location>
        <begin position="29"/>
        <end position="174"/>
    </location>
</feature>
<dbReference type="GO" id="GO:0046872">
    <property type="term" value="F:metal ion binding"/>
    <property type="evidence" value="ECO:0007669"/>
    <property type="project" value="UniProtKB-KW"/>
</dbReference>